<accession>A0A6M5ECV5</accession>
<gene>
    <name evidence="2" type="primary">tssJ</name>
</gene>
<feature type="chain" id="PRO_5027058381" evidence="1">
    <location>
        <begin position="22"/>
        <end position="151"/>
    </location>
</feature>
<dbReference type="InterPro" id="IPR038706">
    <property type="entry name" value="Type_VI_SciN-like_sf"/>
</dbReference>
<sequence>MKRVYQYILLLISMVLFGCSAANLVVDPYSDLEITANHNINPDSNGRPSAVAVYVFEFPSNTLFGSQDFFSIYEESEKVLGPDLVNKYEISLTRGQKETYQASMSPKTEYLGIVAAFRDIENSNWRQVIEVDKTGYNTYQILLEDLSLVVK</sequence>
<protein>
    <submittedName>
        <fullName evidence="2">TssJ</fullName>
    </submittedName>
</protein>
<dbReference type="InterPro" id="IPR017734">
    <property type="entry name" value="T6SS_SciN"/>
</dbReference>
<dbReference type="AlphaFoldDB" id="A0A6M5ECV5"/>
<reference evidence="2" key="1">
    <citation type="submission" date="2019-09" db="EMBL/GenBank/DDBJ databases">
        <authorList>
            <person name="Sun Y."/>
            <person name="Ding S."/>
            <person name="Zhou Y."/>
        </authorList>
    </citation>
    <scope>NUCLEOTIDE SEQUENCE</scope>
    <source>
        <strain evidence="2">QT520</strain>
    </source>
</reference>
<name>A0A6M5ECV5_VIBHA</name>
<dbReference type="PANTHER" id="PTHR37625">
    <property type="entry name" value="OUTER MEMBRANE LIPOPROTEIN-RELATED"/>
    <property type="match status" value="1"/>
</dbReference>
<dbReference type="PANTHER" id="PTHR37625:SF4">
    <property type="entry name" value="OUTER MEMBRANE LIPOPROTEIN"/>
    <property type="match status" value="1"/>
</dbReference>
<dbReference type="Gene3D" id="2.60.40.4150">
    <property type="entry name" value="Type VI secretion system, lipoprotein SciN"/>
    <property type="match status" value="1"/>
</dbReference>
<dbReference type="EMBL" id="MN510468">
    <property type="protein sequence ID" value="QJT97715.1"/>
    <property type="molecule type" value="mRNA"/>
</dbReference>
<evidence type="ECO:0000256" key="1">
    <source>
        <dbReference type="SAM" id="SignalP"/>
    </source>
</evidence>
<dbReference type="PROSITE" id="PS51257">
    <property type="entry name" value="PROKAR_LIPOPROTEIN"/>
    <property type="match status" value="1"/>
</dbReference>
<dbReference type="NCBIfam" id="TIGR03352">
    <property type="entry name" value="VI_chp_3"/>
    <property type="match status" value="1"/>
</dbReference>
<feature type="signal peptide" evidence="1">
    <location>
        <begin position="1"/>
        <end position="21"/>
    </location>
</feature>
<organism evidence="2">
    <name type="scientific">Vibrio harveyi</name>
    <name type="common">Beneckea harveyi</name>
    <dbReference type="NCBI Taxonomy" id="669"/>
    <lineage>
        <taxon>Bacteria</taxon>
        <taxon>Pseudomonadati</taxon>
        <taxon>Pseudomonadota</taxon>
        <taxon>Gammaproteobacteria</taxon>
        <taxon>Vibrionales</taxon>
        <taxon>Vibrionaceae</taxon>
        <taxon>Vibrio</taxon>
    </lineage>
</organism>
<dbReference type="Pfam" id="PF12790">
    <property type="entry name" value="T6SS-SciN"/>
    <property type="match status" value="1"/>
</dbReference>
<keyword evidence="1" id="KW-0732">Signal</keyword>
<proteinExistence type="evidence at transcript level"/>
<evidence type="ECO:0000313" key="2">
    <source>
        <dbReference type="EMBL" id="QJT97715.1"/>
    </source>
</evidence>